<protein>
    <submittedName>
        <fullName evidence="1">Uncharacterized protein</fullName>
    </submittedName>
</protein>
<dbReference type="InParanoid" id="Q2HBV3"/>
<sequence>MMQGGMGRMYNDLGGYHSAAWGSTAVGNPGLQQLFPRLVCAPRLRRRRETKTAAKRHYGTLGQTNVRILGRADFTFLVQPEPETTAGFGSAVAFVCTLPMTHATAE</sequence>
<evidence type="ECO:0000313" key="2">
    <source>
        <dbReference type="Proteomes" id="UP000001056"/>
    </source>
</evidence>
<reference evidence="2" key="1">
    <citation type="journal article" date="2015" name="Genome Announc.">
        <title>Draft genome sequence of the cellulolytic fungus Chaetomium globosum.</title>
        <authorList>
            <person name="Cuomo C.A."/>
            <person name="Untereiner W.A."/>
            <person name="Ma L.-J."/>
            <person name="Grabherr M."/>
            <person name="Birren B.W."/>
        </authorList>
    </citation>
    <scope>NUCLEOTIDE SEQUENCE [LARGE SCALE GENOMIC DNA]</scope>
    <source>
        <strain evidence="2">ATCC 6205 / CBS 148.51 / DSM 1962 / NBRC 6347 / NRRL 1970</strain>
    </source>
</reference>
<dbReference type="GeneID" id="4388565"/>
<proteinExistence type="predicted"/>
<dbReference type="Proteomes" id="UP000001056">
    <property type="component" value="Unassembled WGS sequence"/>
</dbReference>
<name>Q2HBV3_CHAGB</name>
<organism evidence="1 2">
    <name type="scientific">Chaetomium globosum (strain ATCC 6205 / CBS 148.51 / DSM 1962 / NBRC 6347 / NRRL 1970)</name>
    <name type="common">Soil fungus</name>
    <dbReference type="NCBI Taxonomy" id="306901"/>
    <lineage>
        <taxon>Eukaryota</taxon>
        <taxon>Fungi</taxon>
        <taxon>Dikarya</taxon>
        <taxon>Ascomycota</taxon>
        <taxon>Pezizomycotina</taxon>
        <taxon>Sordariomycetes</taxon>
        <taxon>Sordariomycetidae</taxon>
        <taxon>Sordariales</taxon>
        <taxon>Chaetomiaceae</taxon>
        <taxon>Chaetomium</taxon>
    </lineage>
</organism>
<dbReference type="AlphaFoldDB" id="Q2HBV3"/>
<accession>Q2HBV3</accession>
<dbReference type="RefSeq" id="XP_001228817.1">
    <property type="nucleotide sequence ID" value="XM_001228816.1"/>
</dbReference>
<gene>
    <name evidence="1" type="ORF">CHGG_02301</name>
</gene>
<dbReference type="HOGENOM" id="CLU_2222961_0_0_1"/>
<dbReference type="VEuPathDB" id="FungiDB:CHGG_02301"/>
<dbReference type="EMBL" id="CH408030">
    <property type="protein sequence ID" value="EAQ90366.1"/>
    <property type="molecule type" value="Genomic_DNA"/>
</dbReference>
<evidence type="ECO:0000313" key="1">
    <source>
        <dbReference type="EMBL" id="EAQ90366.1"/>
    </source>
</evidence>
<keyword evidence="2" id="KW-1185">Reference proteome</keyword>